<sequence>MSASPLDLNVSNNAEIKGLPDFLVHQLKDILWTEKFLRRQMSEIRSYVTSARLRMGIENHMKEIDKQIWRLEEVFLVINEPVQMQPNVGLKALVQDAMKTIKATKLGSMVRDVCIINCLQKVEHYEIASYGTLKTLAIVLGHPQAADLLEQTLNEEKNADAIFSTIAEVFINEQAAGE</sequence>
<dbReference type="EMBL" id="CP003349">
    <property type="protein sequence ID" value="AFD06603.1"/>
    <property type="molecule type" value="Genomic_DNA"/>
</dbReference>
<accession>H8KTM8</accession>
<dbReference type="InterPro" id="IPR047114">
    <property type="entry name" value="YciF"/>
</dbReference>
<keyword evidence="2" id="KW-1185">Reference proteome</keyword>
<evidence type="ECO:0000313" key="1">
    <source>
        <dbReference type="EMBL" id="AFD06603.1"/>
    </source>
</evidence>
<dbReference type="HOGENOM" id="CLU_102561_2_0_10"/>
<dbReference type="InterPro" id="IPR009078">
    <property type="entry name" value="Ferritin-like_SF"/>
</dbReference>
<dbReference type="AlphaFoldDB" id="H8KTM8"/>
<dbReference type="InterPro" id="IPR010287">
    <property type="entry name" value="DUF892_YciF-like"/>
</dbReference>
<dbReference type="InterPro" id="IPR012347">
    <property type="entry name" value="Ferritin-like"/>
</dbReference>
<dbReference type="eggNOG" id="COG3685">
    <property type="taxonomic scope" value="Bacteria"/>
</dbReference>
<dbReference type="KEGG" id="scn:Solca_1530"/>
<dbReference type="SUPFAM" id="SSF47240">
    <property type="entry name" value="Ferritin-like"/>
    <property type="match status" value="1"/>
</dbReference>
<dbReference type="Proteomes" id="UP000007590">
    <property type="component" value="Chromosome"/>
</dbReference>
<evidence type="ECO:0000313" key="2">
    <source>
        <dbReference type="Proteomes" id="UP000007590"/>
    </source>
</evidence>
<dbReference type="STRING" id="929556.Solca_1530"/>
<protein>
    <submittedName>
        <fullName evidence="1">Uncharacterized protein</fullName>
    </submittedName>
</protein>
<gene>
    <name evidence="1" type="ordered locus">Solca_1530</name>
</gene>
<name>H8KTM8_SOLCM</name>
<organism evidence="1 2">
    <name type="scientific">Solitalea canadensis (strain ATCC 29591 / DSM 3403 / JCM 21819 / LMG 8368 / NBRC 15130 / NCIMB 12057 / USAM 9D)</name>
    <name type="common">Flexibacter canadensis</name>
    <dbReference type="NCBI Taxonomy" id="929556"/>
    <lineage>
        <taxon>Bacteria</taxon>
        <taxon>Pseudomonadati</taxon>
        <taxon>Bacteroidota</taxon>
        <taxon>Sphingobacteriia</taxon>
        <taxon>Sphingobacteriales</taxon>
        <taxon>Sphingobacteriaceae</taxon>
        <taxon>Solitalea</taxon>
    </lineage>
</organism>
<reference evidence="1" key="1">
    <citation type="submission" date="2012-02" db="EMBL/GenBank/DDBJ databases">
        <title>The complete genome of Solitalea canadensis DSM 3403.</title>
        <authorList>
            <consortium name="US DOE Joint Genome Institute (JGI-PGF)"/>
            <person name="Lucas S."/>
            <person name="Copeland A."/>
            <person name="Lapidus A."/>
            <person name="Glavina del Rio T."/>
            <person name="Dalin E."/>
            <person name="Tice H."/>
            <person name="Bruce D."/>
            <person name="Goodwin L."/>
            <person name="Pitluck S."/>
            <person name="Peters L."/>
            <person name="Ovchinnikova G."/>
            <person name="Lu M."/>
            <person name="Kyrpides N."/>
            <person name="Mavromatis K."/>
            <person name="Ivanova N."/>
            <person name="Brettin T."/>
            <person name="Detter J.C."/>
            <person name="Han C."/>
            <person name="Larimer F."/>
            <person name="Land M."/>
            <person name="Hauser L."/>
            <person name="Markowitz V."/>
            <person name="Cheng J.-F."/>
            <person name="Hugenholtz P."/>
            <person name="Woyke T."/>
            <person name="Wu D."/>
            <person name="Spring S."/>
            <person name="Schroeder M."/>
            <person name="Kopitz M."/>
            <person name="Brambilla E."/>
            <person name="Klenk H.-P."/>
            <person name="Eisen J.A."/>
        </authorList>
    </citation>
    <scope>NUCLEOTIDE SEQUENCE</scope>
    <source>
        <strain evidence="1">DSM 3403</strain>
    </source>
</reference>
<dbReference type="Gene3D" id="1.20.1260.10">
    <property type="match status" value="1"/>
</dbReference>
<dbReference type="RefSeq" id="WP_014679830.1">
    <property type="nucleotide sequence ID" value="NC_017770.1"/>
</dbReference>
<dbReference type="Pfam" id="PF05974">
    <property type="entry name" value="DUF892"/>
    <property type="match status" value="1"/>
</dbReference>
<dbReference type="PANTHER" id="PTHR30565">
    <property type="entry name" value="PROTEIN YCIF"/>
    <property type="match status" value="1"/>
</dbReference>
<proteinExistence type="predicted"/>
<dbReference type="OrthoDB" id="9795056at2"/>
<dbReference type="PANTHER" id="PTHR30565:SF9">
    <property type="entry name" value="PROTEIN YCIF"/>
    <property type="match status" value="1"/>
</dbReference>